<proteinExistence type="predicted"/>
<gene>
    <name evidence="1" type="ORF">EYF80_017934</name>
</gene>
<dbReference type="AlphaFoldDB" id="A0A4Z2I3E5"/>
<name>A0A4Z2I3E5_9TELE</name>
<keyword evidence="2" id="KW-1185">Reference proteome</keyword>
<protein>
    <submittedName>
        <fullName evidence="1">Uncharacterized protein</fullName>
    </submittedName>
</protein>
<dbReference type="Proteomes" id="UP000314294">
    <property type="component" value="Unassembled WGS sequence"/>
</dbReference>
<reference evidence="1 2" key="1">
    <citation type="submission" date="2019-03" db="EMBL/GenBank/DDBJ databases">
        <title>First draft genome of Liparis tanakae, snailfish: a comprehensive survey of snailfish specific genes.</title>
        <authorList>
            <person name="Kim W."/>
            <person name="Song I."/>
            <person name="Jeong J.-H."/>
            <person name="Kim D."/>
            <person name="Kim S."/>
            <person name="Ryu S."/>
            <person name="Song J.Y."/>
            <person name="Lee S.K."/>
        </authorList>
    </citation>
    <scope>NUCLEOTIDE SEQUENCE [LARGE SCALE GENOMIC DNA]</scope>
    <source>
        <tissue evidence="1">Muscle</tissue>
    </source>
</reference>
<sequence length="83" mass="9232">MAADIFVEAALKPGASYWEVWEERGKRMQSVSCLMERRSAAHSVDERRSASGPTAPKATLSWSFYPSAGIETTFGKRQNMSEC</sequence>
<accession>A0A4Z2I3E5</accession>
<comment type="caution">
    <text evidence="1">The sequence shown here is derived from an EMBL/GenBank/DDBJ whole genome shotgun (WGS) entry which is preliminary data.</text>
</comment>
<dbReference type="EMBL" id="SRLO01000145">
    <property type="protein sequence ID" value="TNN71763.1"/>
    <property type="molecule type" value="Genomic_DNA"/>
</dbReference>
<evidence type="ECO:0000313" key="2">
    <source>
        <dbReference type="Proteomes" id="UP000314294"/>
    </source>
</evidence>
<evidence type="ECO:0000313" key="1">
    <source>
        <dbReference type="EMBL" id="TNN71763.1"/>
    </source>
</evidence>
<organism evidence="1 2">
    <name type="scientific">Liparis tanakae</name>
    <name type="common">Tanaka's snailfish</name>
    <dbReference type="NCBI Taxonomy" id="230148"/>
    <lineage>
        <taxon>Eukaryota</taxon>
        <taxon>Metazoa</taxon>
        <taxon>Chordata</taxon>
        <taxon>Craniata</taxon>
        <taxon>Vertebrata</taxon>
        <taxon>Euteleostomi</taxon>
        <taxon>Actinopterygii</taxon>
        <taxon>Neopterygii</taxon>
        <taxon>Teleostei</taxon>
        <taxon>Neoteleostei</taxon>
        <taxon>Acanthomorphata</taxon>
        <taxon>Eupercaria</taxon>
        <taxon>Perciformes</taxon>
        <taxon>Cottioidei</taxon>
        <taxon>Cottales</taxon>
        <taxon>Liparidae</taxon>
        <taxon>Liparis</taxon>
    </lineage>
</organism>